<sequence>MPTSANPSSRARGVTLPALQALPVLDAVEPTEAELAVSEQLKQDLELDFPRETAEGLAHREQVLEELEGIVSEWILEEGRSQGAASLGLGVVQPGSDMDTLCIAPPHVAREAFFTAFLKKLENHPHVSDCVPIPGACLGWG</sequence>
<evidence type="ECO:0000313" key="3">
    <source>
        <dbReference type="EMBL" id="CAL1141662.1"/>
    </source>
</evidence>
<comment type="caution">
    <text evidence="2">The sequence shown here is derived from an EMBL/GenBank/DDBJ whole genome shotgun (WGS) entry which is preliminary data.</text>
</comment>
<dbReference type="AlphaFoldDB" id="A0A9P1CBV0"/>
<reference evidence="2" key="1">
    <citation type="submission" date="2022-10" db="EMBL/GenBank/DDBJ databases">
        <authorList>
            <person name="Chen Y."/>
            <person name="Dougan E. K."/>
            <person name="Chan C."/>
            <person name="Rhodes N."/>
            <person name="Thang M."/>
        </authorList>
    </citation>
    <scope>NUCLEOTIDE SEQUENCE</scope>
</reference>
<keyword evidence="5" id="KW-1185">Reference proteome</keyword>
<dbReference type="PANTHER" id="PTHR10682">
    <property type="entry name" value="POLY A POLYMERASE"/>
    <property type="match status" value="1"/>
</dbReference>
<evidence type="ECO:0000313" key="4">
    <source>
        <dbReference type="EMBL" id="CAL4775599.1"/>
    </source>
</evidence>
<dbReference type="EMBL" id="CAMXCT030001249">
    <property type="protein sequence ID" value="CAL4775599.1"/>
    <property type="molecule type" value="Genomic_DNA"/>
</dbReference>
<dbReference type="Pfam" id="PF20750">
    <property type="entry name" value="PAP_NTPase"/>
    <property type="match status" value="1"/>
</dbReference>
<proteinExistence type="predicted"/>
<keyword evidence="4" id="KW-0548">Nucleotidyltransferase</keyword>
<dbReference type="EMBL" id="CAMXCT010001249">
    <property type="protein sequence ID" value="CAI3988287.1"/>
    <property type="molecule type" value="Genomic_DNA"/>
</dbReference>
<evidence type="ECO:0000313" key="5">
    <source>
        <dbReference type="Proteomes" id="UP001152797"/>
    </source>
</evidence>
<feature type="domain" description="Poly(A) polymerase nucleotidyltransferase" evidence="1">
    <location>
        <begin position="28"/>
        <end position="136"/>
    </location>
</feature>
<dbReference type="Proteomes" id="UP001152797">
    <property type="component" value="Unassembled WGS sequence"/>
</dbReference>
<dbReference type="GO" id="GO:0005634">
    <property type="term" value="C:nucleus"/>
    <property type="evidence" value="ECO:0007669"/>
    <property type="project" value="TreeGrafter"/>
</dbReference>
<accession>A0A9P1CBV0</accession>
<dbReference type="InterPro" id="IPR048840">
    <property type="entry name" value="PolA_pol_NTPase"/>
</dbReference>
<dbReference type="PANTHER" id="PTHR10682:SF10">
    <property type="entry name" value="POLYNUCLEOTIDE ADENYLYLTRANSFERASE"/>
    <property type="match status" value="1"/>
</dbReference>
<dbReference type="Gene3D" id="3.30.460.10">
    <property type="entry name" value="Beta Polymerase, domain 2"/>
    <property type="match status" value="1"/>
</dbReference>
<dbReference type="OrthoDB" id="412748at2759"/>
<evidence type="ECO:0000313" key="2">
    <source>
        <dbReference type="EMBL" id="CAI3988287.1"/>
    </source>
</evidence>
<dbReference type="EMBL" id="CAMXCT020001249">
    <property type="protein sequence ID" value="CAL1141662.1"/>
    <property type="molecule type" value="Genomic_DNA"/>
</dbReference>
<name>A0A9P1CBV0_9DINO</name>
<dbReference type="InterPro" id="IPR043519">
    <property type="entry name" value="NT_sf"/>
</dbReference>
<gene>
    <name evidence="2" type="ORF">C1SCF055_LOCUS15485</name>
</gene>
<evidence type="ECO:0000259" key="1">
    <source>
        <dbReference type="Pfam" id="PF20750"/>
    </source>
</evidence>
<organism evidence="2">
    <name type="scientific">Cladocopium goreaui</name>
    <dbReference type="NCBI Taxonomy" id="2562237"/>
    <lineage>
        <taxon>Eukaryota</taxon>
        <taxon>Sar</taxon>
        <taxon>Alveolata</taxon>
        <taxon>Dinophyceae</taxon>
        <taxon>Suessiales</taxon>
        <taxon>Symbiodiniaceae</taxon>
        <taxon>Cladocopium</taxon>
    </lineage>
</organism>
<reference evidence="3" key="2">
    <citation type="submission" date="2024-04" db="EMBL/GenBank/DDBJ databases">
        <authorList>
            <person name="Chen Y."/>
            <person name="Shah S."/>
            <person name="Dougan E. K."/>
            <person name="Thang M."/>
            <person name="Chan C."/>
        </authorList>
    </citation>
    <scope>NUCLEOTIDE SEQUENCE [LARGE SCALE GENOMIC DNA]</scope>
</reference>
<dbReference type="SUPFAM" id="SSF81301">
    <property type="entry name" value="Nucleotidyltransferase"/>
    <property type="match status" value="1"/>
</dbReference>
<protein>
    <submittedName>
        <fullName evidence="4">Poly(A) polymerase (PAP) (Polynucleotid e adenylyltransferase)</fullName>
    </submittedName>
</protein>
<dbReference type="GO" id="GO:1990817">
    <property type="term" value="F:poly(A) RNA polymerase activity"/>
    <property type="evidence" value="ECO:0007669"/>
    <property type="project" value="TreeGrafter"/>
</dbReference>
<keyword evidence="4" id="KW-0808">Transferase</keyword>